<dbReference type="SUPFAM" id="SSF109604">
    <property type="entry name" value="HD-domain/PDEase-like"/>
    <property type="match status" value="1"/>
</dbReference>
<evidence type="ECO:0000313" key="2">
    <source>
        <dbReference type="EnsemblMetazoa" id="CLYHEMP014471.1"/>
    </source>
</evidence>
<reference evidence="2" key="1">
    <citation type="submission" date="2021-01" db="UniProtKB">
        <authorList>
            <consortium name="EnsemblMetazoa"/>
        </authorList>
    </citation>
    <scope>IDENTIFICATION</scope>
</reference>
<dbReference type="NCBIfam" id="TIGR00277">
    <property type="entry name" value="HDIG"/>
    <property type="match status" value="1"/>
</dbReference>
<proteinExistence type="predicted"/>
<dbReference type="Gene3D" id="1.10.3210.10">
    <property type="entry name" value="Hypothetical protein af1432"/>
    <property type="match status" value="1"/>
</dbReference>
<dbReference type="AlphaFoldDB" id="A0A7M5WXQ6"/>
<accession>A0A7M5WXQ6</accession>
<dbReference type="InterPro" id="IPR003607">
    <property type="entry name" value="HD/PDEase_dom"/>
</dbReference>
<dbReference type="InterPro" id="IPR006674">
    <property type="entry name" value="HD_domain"/>
</dbReference>
<evidence type="ECO:0000313" key="3">
    <source>
        <dbReference type="Proteomes" id="UP000594262"/>
    </source>
</evidence>
<name>A0A7M5WXQ6_9CNID</name>
<sequence>MLLKYLYHFRMEKILALYKDFGDQEYFGECVSKTTHMIQAATAAQQNNEPDYVVLACLLHDIGHFLDKDNMNGLGVIEHGAVGARFLRKLGMEEKVCCLVENHVLAKKYLVSKYDEYYNKLSDASKKTLEFQGGRMSMEQMVHFEKDPYFKESIKVRTYDDIGKQVGMNIPKLVEFHDLINKYLNQEQEH</sequence>
<dbReference type="PANTHER" id="PTHR40202">
    <property type="match status" value="1"/>
</dbReference>
<evidence type="ECO:0000259" key="1">
    <source>
        <dbReference type="Pfam" id="PF01966"/>
    </source>
</evidence>
<dbReference type="InterPro" id="IPR052567">
    <property type="entry name" value="OP_Dioxygenase"/>
</dbReference>
<dbReference type="CDD" id="cd00077">
    <property type="entry name" value="HDc"/>
    <property type="match status" value="1"/>
</dbReference>
<dbReference type="EnsemblMetazoa" id="CLYHEMT014471.1">
    <property type="protein sequence ID" value="CLYHEMP014471.1"/>
    <property type="gene ID" value="CLYHEMG014471"/>
</dbReference>
<protein>
    <recommendedName>
        <fullName evidence="1">HD domain-containing protein</fullName>
    </recommendedName>
</protein>
<dbReference type="Proteomes" id="UP000594262">
    <property type="component" value="Unplaced"/>
</dbReference>
<keyword evidence="3" id="KW-1185">Reference proteome</keyword>
<dbReference type="InterPro" id="IPR006675">
    <property type="entry name" value="HDIG_dom"/>
</dbReference>
<dbReference type="OrthoDB" id="445007at2759"/>
<dbReference type="Pfam" id="PF01966">
    <property type="entry name" value="HD"/>
    <property type="match status" value="1"/>
</dbReference>
<dbReference type="PANTHER" id="PTHR40202:SF1">
    <property type="entry name" value="HD DOMAIN-CONTAINING PROTEIN"/>
    <property type="match status" value="1"/>
</dbReference>
<organism evidence="2 3">
    <name type="scientific">Clytia hemisphaerica</name>
    <dbReference type="NCBI Taxonomy" id="252671"/>
    <lineage>
        <taxon>Eukaryota</taxon>
        <taxon>Metazoa</taxon>
        <taxon>Cnidaria</taxon>
        <taxon>Hydrozoa</taxon>
        <taxon>Hydroidolina</taxon>
        <taxon>Leptothecata</taxon>
        <taxon>Obeliida</taxon>
        <taxon>Clytiidae</taxon>
        <taxon>Clytia</taxon>
    </lineage>
</organism>
<feature type="domain" description="HD" evidence="1">
    <location>
        <begin position="41"/>
        <end position="107"/>
    </location>
</feature>